<dbReference type="EMBL" id="JAUKUA010000003">
    <property type="protein sequence ID" value="KAK0720944.1"/>
    <property type="molecule type" value="Genomic_DNA"/>
</dbReference>
<dbReference type="Proteomes" id="UP001172102">
    <property type="component" value="Unassembled WGS sequence"/>
</dbReference>
<comment type="caution">
    <text evidence="1">The sequence shown here is derived from an EMBL/GenBank/DDBJ whole genome shotgun (WGS) entry which is preliminary data.</text>
</comment>
<sequence length="270" mass="30082">MRMQYAALALSDGNLAGNWSDASARRAVVSCRRASSELEISATEIQRRLRVQSSMRRKLAGLKAVLTKDEVAVLERRLESAIRVLTLTQNPHLMHLVRSQHELVMERLEVTTGRVLAPVERPIPQLADVSIGAERTVDATLEESASEDKFESQGAAWPSPPKTGQLLFRRAPGGFNARIVTPITGLAVQRRWELLVSRSYLGWKIALQPFLHSPDDKLLIKLARAGAVNDLQYLFLSRQAVIGADDDFHDNILYVRTLCRLPRNLTKTGG</sequence>
<dbReference type="AlphaFoldDB" id="A0AA40AS34"/>
<evidence type="ECO:0000313" key="1">
    <source>
        <dbReference type="EMBL" id="KAK0720944.1"/>
    </source>
</evidence>
<evidence type="ECO:0000313" key="2">
    <source>
        <dbReference type="Proteomes" id="UP001172102"/>
    </source>
</evidence>
<accession>A0AA40AS34</accession>
<gene>
    <name evidence="1" type="ORF">B0H67DRAFT_209179</name>
</gene>
<keyword evidence="2" id="KW-1185">Reference proteome</keyword>
<reference evidence="1" key="1">
    <citation type="submission" date="2023-06" db="EMBL/GenBank/DDBJ databases">
        <title>Genome-scale phylogeny and comparative genomics of the fungal order Sordariales.</title>
        <authorList>
            <consortium name="Lawrence Berkeley National Laboratory"/>
            <person name="Hensen N."/>
            <person name="Bonometti L."/>
            <person name="Westerberg I."/>
            <person name="Brannstrom I.O."/>
            <person name="Guillou S."/>
            <person name="Cros-Aarteil S."/>
            <person name="Calhoun S."/>
            <person name="Haridas S."/>
            <person name="Kuo A."/>
            <person name="Mondo S."/>
            <person name="Pangilinan J."/>
            <person name="Riley R."/>
            <person name="Labutti K."/>
            <person name="Andreopoulos B."/>
            <person name="Lipzen A."/>
            <person name="Chen C."/>
            <person name="Yanf M."/>
            <person name="Daum C."/>
            <person name="Ng V."/>
            <person name="Clum A."/>
            <person name="Steindorff A."/>
            <person name="Ohm R."/>
            <person name="Martin F."/>
            <person name="Silar P."/>
            <person name="Natvig D."/>
            <person name="Lalanne C."/>
            <person name="Gautier V."/>
            <person name="Ament-Velasquez S.L."/>
            <person name="Kruys A."/>
            <person name="Hutchinson M.I."/>
            <person name="Powell A.J."/>
            <person name="Barry K."/>
            <person name="Miller A.N."/>
            <person name="Grigoriev I.V."/>
            <person name="Debuchy R."/>
            <person name="Gladieux P."/>
            <person name="Thoren M.H."/>
            <person name="Johannesson H."/>
        </authorList>
    </citation>
    <scope>NUCLEOTIDE SEQUENCE</scope>
    <source>
        <strain evidence="1">SMH4607-1</strain>
    </source>
</reference>
<name>A0AA40AS34_9PEZI</name>
<protein>
    <submittedName>
        <fullName evidence="1">Uncharacterized protein</fullName>
    </submittedName>
</protein>
<organism evidence="1 2">
    <name type="scientific">Lasiosphaeris hirsuta</name>
    <dbReference type="NCBI Taxonomy" id="260670"/>
    <lineage>
        <taxon>Eukaryota</taxon>
        <taxon>Fungi</taxon>
        <taxon>Dikarya</taxon>
        <taxon>Ascomycota</taxon>
        <taxon>Pezizomycotina</taxon>
        <taxon>Sordariomycetes</taxon>
        <taxon>Sordariomycetidae</taxon>
        <taxon>Sordariales</taxon>
        <taxon>Lasiosphaeriaceae</taxon>
        <taxon>Lasiosphaeris</taxon>
    </lineage>
</organism>
<proteinExistence type="predicted"/>